<proteinExistence type="predicted"/>
<organism evidence="1 2">
    <name type="scientific">Dactylosporangium siamense</name>
    <dbReference type="NCBI Taxonomy" id="685454"/>
    <lineage>
        <taxon>Bacteria</taxon>
        <taxon>Bacillati</taxon>
        <taxon>Actinomycetota</taxon>
        <taxon>Actinomycetes</taxon>
        <taxon>Micromonosporales</taxon>
        <taxon>Micromonosporaceae</taxon>
        <taxon>Dactylosporangium</taxon>
    </lineage>
</organism>
<dbReference type="Proteomes" id="UP000660611">
    <property type="component" value="Unassembled WGS sequence"/>
</dbReference>
<protein>
    <submittedName>
        <fullName evidence="1">Uncharacterized protein</fullName>
    </submittedName>
</protein>
<keyword evidence="2" id="KW-1185">Reference proteome</keyword>
<name>A0A919PGT1_9ACTN</name>
<dbReference type="AlphaFoldDB" id="A0A919PGT1"/>
<accession>A0A919PGT1</accession>
<evidence type="ECO:0000313" key="2">
    <source>
        <dbReference type="Proteomes" id="UP000660611"/>
    </source>
</evidence>
<evidence type="ECO:0000313" key="1">
    <source>
        <dbReference type="EMBL" id="GIG42305.1"/>
    </source>
</evidence>
<dbReference type="RefSeq" id="WP_203844198.1">
    <property type="nucleotide sequence ID" value="NZ_BAAAVW010000005.1"/>
</dbReference>
<gene>
    <name evidence="1" type="ORF">Dsi01nite_003460</name>
</gene>
<dbReference type="EMBL" id="BONQ01000011">
    <property type="protein sequence ID" value="GIG42305.1"/>
    <property type="molecule type" value="Genomic_DNA"/>
</dbReference>
<reference evidence="1" key="1">
    <citation type="submission" date="2021-01" db="EMBL/GenBank/DDBJ databases">
        <title>Whole genome shotgun sequence of Dactylosporangium siamense NBRC 106093.</title>
        <authorList>
            <person name="Komaki H."/>
            <person name="Tamura T."/>
        </authorList>
    </citation>
    <scope>NUCLEOTIDE SEQUENCE</scope>
    <source>
        <strain evidence="1">NBRC 106093</strain>
    </source>
</reference>
<sequence>MTVPIEDVWSAAELVAFGLRTGARPTDGNTYGQLLERYRTNTAFRDAVDTVAGGLGLVVLGAPARTGLVLSTQPGSVFALRMADLRGGSMAADDKLIAGLVVLGIAAYAFPHDVDLDGTDVKIVEVAALDRFVRDAIERVLALAGDPDTVDGQARKAAEVYRRTAAFKPKDRLPGPARGCTQFAVLEVLGWLVERGAARQLPQMGAMSFQLTDRFRLLVADVAGGEALEALRTVRRGAASTASAAPVAPAAPVAAAAPGEAAVPAAAVPGEAAVPAAAVGPVAAAAPVAAVGPVAAAAPAAAVPVAAVVPEMSTVEGD</sequence>
<comment type="caution">
    <text evidence="1">The sequence shown here is derived from an EMBL/GenBank/DDBJ whole genome shotgun (WGS) entry which is preliminary data.</text>
</comment>